<dbReference type="InterPro" id="IPR016024">
    <property type="entry name" value="ARM-type_fold"/>
</dbReference>
<dbReference type="OrthoDB" id="429150at2759"/>
<dbReference type="Proteomes" id="UP000654075">
    <property type="component" value="Unassembled WGS sequence"/>
</dbReference>
<proteinExistence type="predicted"/>
<evidence type="ECO:0000256" key="1">
    <source>
        <dbReference type="SAM" id="MobiDB-lite"/>
    </source>
</evidence>
<dbReference type="SUPFAM" id="SSF48371">
    <property type="entry name" value="ARM repeat"/>
    <property type="match status" value="1"/>
</dbReference>
<accession>A0A813FF75</accession>
<gene>
    <name evidence="2" type="ORF">PGLA1383_LOCUS26998</name>
</gene>
<keyword evidence="3" id="KW-1185">Reference proteome</keyword>
<dbReference type="EMBL" id="CAJNNV010024249">
    <property type="protein sequence ID" value="CAE8609171.1"/>
    <property type="molecule type" value="Genomic_DNA"/>
</dbReference>
<evidence type="ECO:0008006" key="4">
    <source>
        <dbReference type="Google" id="ProtNLM"/>
    </source>
</evidence>
<feature type="region of interest" description="Disordered" evidence="1">
    <location>
        <begin position="592"/>
        <end position="616"/>
    </location>
</feature>
<reference evidence="2" key="1">
    <citation type="submission" date="2021-02" db="EMBL/GenBank/DDBJ databases">
        <authorList>
            <person name="Dougan E. K."/>
            <person name="Rhodes N."/>
            <person name="Thang M."/>
            <person name="Chan C."/>
        </authorList>
    </citation>
    <scope>NUCLEOTIDE SEQUENCE</scope>
</reference>
<dbReference type="Gene3D" id="1.25.10.10">
    <property type="entry name" value="Leucine-rich Repeat Variant"/>
    <property type="match status" value="1"/>
</dbReference>
<feature type="region of interest" description="Disordered" evidence="1">
    <location>
        <begin position="1550"/>
        <end position="1569"/>
    </location>
</feature>
<dbReference type="InterPro" id="IPR011989">
    <property type="entry name" value="ARM-like"/>
</dbReference>
<name>A0A813FF75_POLGL</name>
<dbReference type="OMA" id="RIFECTI"/>
<feature type="region of interest" description="Disordered" evidence="1">
    <location>
        <begin position="1579"/>
        <end position="1629"/>
    </location>
</feature>
<comment type="caution">
    <text evidence="2">The sequence shown here is derived from an EMBL/GenBank/DDBJ whole genome shotgun (WGS) entry which is preliminary data.</text>
</comment>
<evidence type="ECO:0000313" key="3">
    <source>
        <dbReference type="Proteomes" id="UP000654075"/>
    </source>
</evidence>
<evidence type="ECO:0000313" key="2">
    <source>
        <dbReference type="EMBL" id="CAE8609171.1"/>
    </source>
</evidence>
<organism evidence="2 3">
    <name type="scientific">Polarella glacialis</name>
    <name type="common">Dinoflagellate</name>
    <dbReference type="NCBI Taxonomy" id="89957"/>
    <lineage>
        <taxon>Eukaryota</taxon>
        <taxon>Sar</taxon>
        <taxon>Alveolata</taxon>
        <taxon>Dinophyceae</taxon>
        <taxon>Suessiales</taxon>
        <taxon>Suessiaceae</taxon>
        <taxon>Polarella</taxon>
    </lineage>
</organism>
<protein>
    <recommendedName>
        <fullName evidence="4">Sister chromatid cohesion protein</fullName>
    </recommendedName>
</protein>
<sequence>MGPPAADAARPPKQRRKAAVNQGSGCTSEAPTAQASLLEGLVRELESGCRVALRAGLGTSELPGAVAARAAHLVWELKMSTWGPDLRKGSAQDLGPLSILDGVLEEVFKALDGQCLTLGGQSGKQSDFDVKLRNAGAGLTLAALVLDLCAFLHLPREGDRAPAGPRFAPGEAVVTAAIGFLWQQARLGIPAFLESSSGTRSSPQTSESPTTSTAKLLEGLARALRSLHHVLAARRFLPGALPAVSVAHRAAPLATQCLMLMALPCCPAACKNALAILGAAAGDLLAALAGQGEAALQATAVEELGKLAASSGLLVCGAAKAQRGSGGSVAAGPFLSSALRAVGAACLPVRLPPTADMDTLAAAATVRGAAAEARAGVLAAALLQKTLLEVPSGLQAKAGTGMAGASADGACLEACFLQLTAACGDPHWAGAPLLTLRLISALARIAGASRGVDLDCARRELATKLLSVCAEALCSQRAEATAASCKTCRSCGTAEASAEGGCDICALRRWTAAAGVPLANGQAGGPKECLMQLLITYLQHQDGSENTGLVAPASAAGLAGSLEGCAVPADHPACNSAALLCLFAAGPLTPAAGAKPARRSKSAATKAGSRSKPKEAIADSNAEVPCWALKSWAALARLSAQQSQVGGAAAAVSGAAGRFAARLYRRMQWRDSGSTLSRARTSALEALLGLARGSPLAHVRRQAMVGLAAACQAEPELLASRCVAEAVAWGLQDDSALARLASVEMVARLAVSAGSAPTERLVELRTAARTRLSDPSPLVRRAAFRAACDWLEATGAPKDEAALLEGASDLLLRLRHEPVQLRSPVLATLERVLLRGQVGSRAPDTRTVMSRLTALLVKPGVGSHGVRDLLAAHCRALEGINSNNNHSGAADVSSAATSAMDTLAAAALGHLPSSSDSAMSNHNNNSDHAVWASLVEQVSAERPAALHGHIRQLQAWLKITKLQAGSIDAVKDSLALVLPAAACRVLSNMLPSWAALATTAARKQTADELRHQLAVLLDSTSAPAGDLGGVARAAVECLAVTAAHLSQTANEPLLGYFGRGVRLLHEAAERQEAFDMNAQRDLCRHAWIVGSILEFLDSDSMQAVGSGSVSGSSGGSDEQAAEAGVWLLSSLCLHGPAATRPAMLPALGFALRRFPQLLRPYDGSEGGGGGPLEALRRGLSAAGAGPAALAMRAQAVETLGGLLAVYQKAAEADDRAPPKATEASGGATSLASEAAQRLATLQPELLQALCSSSSSAAAESCAQQVLRGLRGMSEMGVLHPASALPGLLAAAMAAARPVAVPAGRVVLRLVGAAPPLLASRLGPGLRAAAELLCTLPPAEVSKDAYRFASWCEAYAEHLSDSRQLRDHFLDALMAEVLTLASEASPADTGVGGRSPLLARAELLFGLLPRLPMRKEAELARLLRGAVQFLSLRAFPVLPDGDISGSPKKQMPAPTLGLCAAAVLLHQLACHWLQGGTAEFGARLLEAVAAGFTPGLPCLASLDQPLPAGFSRRPVPDLSPLLEELSQVAGDGALRLAFMAKHLPVDSPLLNRGSSTTAGRSNGPAAGRGIKAAAEITPTKVDGKRPRVSPTKVEGSASKATPAVNSAPGAPTKKRRKCDTDMGPAVVGGA</sequence>